<protein>
    <submittedName>
        <fullName evidence="3">Type III secretion component</fullName>
    </submittedName>
    <submittedName>
        <fullName evidence="4">Type III secretion system cytoplasmic ring protein SctQ</fullName>
    </submittedName>
</protein>
<dbReference type="InterPro" id="IPR013385">
    <property type="entry name" value="T3SS_SpaO/YscQ/SpaO"/>
</dbReference>
<dbReference type="Proteomes" id="UP000050523">
    <property type="component" value="Unassembled WGS sequence"/>
</dbReference>
<proteinExistence type="inferred from homology"/>
<dbReference type="GO" id="GO:0071978">
    <property type="term" value="P:bacterial-type flagellum-dependent swarming motility"/>
    <property type="evidence" value="ECO:0007669"/>
    <property type="project" value="TreeGrafter"/>
</dbReference>
<dbReference type="Pfam" id="PF01052">
    <property type="entry name" value="FliMN_C"/>
    <property type="match status" value="2"/>
</dbReference>
<dbReference type="PRINTS" id="PR00956">
    <property type="entry name" value="FLGMOTORFLIN"/>
</dbReference>
<evidence type="ECO:0000313" key="3">
    <source>
        <dbReference type="EMBL" id="KPZ07848.1"/>
    </source>
</evidence>
<gene>
    <name evidence="4" type="primary">sctQ</name>
    <name evidence="4" type="ORF">ACDH53_09915</name>
    <name evidence="3" type="ORF">ALO43_03151</name>
</gene>
<dbReference type="EMBL" id="JBGMSU010000002">
    <property type="protein sequence ID" value="MFA0937745.1"/>
    <property type="molecule type" value="Genomic_DNA"/>
</dbReference>
<evidence type="ECO:0000259" key="2">
    <source>
        <dbReference type="Pfam" id="PF01052"/>
    </source>
</evidence>
<dbReference type="PANTHER" id="PTHR30034">
    <property type="entry name" value="FLAGELLAR MOTOR SWITCH PROTEIN FLIM"/>
    <property type="match status" value="1"/>
</dbReference>
<evidence type="ECO:0000313" key="5">
    <source>
        <dbReference type="Proteomes" id="UP000050523"/>
    </source>
</evidence>
<feature type="domain" description="Flagellar motor switch protein FliN-like C-terminal" evidence="2">
    <location>
        <begin position="281"/>
        <end position="348"/>
    </location>
</feature>
<dbReference type="GO" id="GO:0050918">
    <property type="term" value="P:positive chemotaxis"/>
    <property type="evidence" value="ECO:0007669"/>
    <property type="project" value="TreeGrafter"/>
</dbReference>
<organism evidence="3 5">
    <name type="scientific">Pseudomonas tremae</name>
    <dbReference type="NCBI Taxonomy" id="200454"/>
    <lineage>
        <taxon>Bacteria</taxon>
        <taxon>Pseudomonadati</taxon>
        <taxon>Pseudomonadota</taxon>
        <taxon>Gammaproteobacteria</taxon>
        <taxon>Pseudomonadales</taxon>
        <taxon>Pseudomonadaceae</taxon>
        <taxon>Pseudomonas</taxon>
    </lineage>
</organism>
<dbReference type="GO" id="GO:0009425">
    <property type="term" value="C:bacterial-type flagellum basal body"/>
    <property type="evidence" value="ECO:0007669"/>
    <property type="project" value="InterPro"/>
</dbReference>
<sequence length="353" mass="38430">MTVFARPIATDQSDAATLRARLPRFDAALLNPHNRLHRRLAPWQMLIGEQSVQVLWASAGGECRQSVRVALLLGEHQIELNIPRRLLELSGLDWQPGAAIDTQADAMLLEQAWLSWIEPLEALLSESVRVVPCAASQPCRHLMKVAIEVRPDNHSAQALNLYLDADSASRVIELLEQHVACARAPLEGLRLALSVEAGQAPLTCAELRSLLPGDVVMLDTLPDAQVLLRLGHHCQTVARRQRDALVWQGALRPGNSGLPPYTYDRNDLMSELSTDADLDTSLDDLPLTLVCQLGSVELTLAQLREMAPGSLLPLAGLAHDEVDLMVNGRRVGRGELVTIGDGLGVRLLGFSGS</sequence>
<dbReference type="InterPro" id="IPR001172">
    <property type="entry name" value="FliN_T3SS_HrcQb"/>
</dbReference>
<dbReference type="RefSeq" id="WP_024670152.1">
    <property type="nucleotide sequence ID" value="NZ_AVEE02000189.1"/>
</dbReference>
<reference evidence="4 6" key="2">
    <citation type="submission" date="2024-06" db="EMBL/GenBank/DDBJ databases">
        <title>Genome sequences for Pseudomonas syringae strains with characterized LPS.</title>
        <authorList>
            <person name="Baltrus D.A."/>
            <person name="Krings L."/>
        </authorList>
    </citation>
    <scope>NUCLEOTIDE SEQUENCE [LARGE SCALE GENOMIC DNA]</scope>
    <source>
        <strain evidence="4 6">NCPPB2708</strain>
    </source>
</reference>
<dbReference type="PANTHER" id="PTHR30034:SF6">
    <property type="entry name" value="YOP PROTEINS TRANSLOCATION PROTEIN Q"/>
    <property type="match status" value="1"/>
</dbReference>
<feature type="domain" description="Flagellar motor switch protein FliN-like C-terminal" evidence="2">
    <location>
        <begin position="187"/>
        <end position="231"/>
    </location>
</feature>
<dbReference type="Gene3D" id="2.30.330.10">
    <property type="entry name" value="SpoA-like"/>
    <property type="match status" value="2"/>
</dbReference>
<comment type="similarity">
    <text evidence="1">Belongs to the FliN/MopA/SpaO family.</text>
</comment>
<dbReference type="InterPro" id="IPR036429">
    <property type="entry name" value="SpoA-like_sf"/>
</dbReference>
<keyword evidence="6" id="KW-1185">Reference proteome</keyword>
<evidence type="ECO:0000313" key="4">
    <source>
        <dbReference type="EMBL" id="MFA0937745.1"/>
    </source>
</evidence>
<dbReference type="GO" id="GO:0003774">
    <property type="term" value="F:cytoskeletal motor activity"/>
    <property type="evidence" value="ECO:0007669"/>
    <property type="project" value="InterPro"/>
</dbReference>
<reference evidence="3 5" key="1">
    <citation type="submission" date="2015-09" db="EMBL/GenBank/DDBJ databases">
        <title>Genome announcement of multiple Pseudomonas syringae strains.</title>
        <authorList>
            <person name="Thakur S."/>
            <person name="Wang P.W."/>
            <person name="Gong Y."/>
            <person name="Weir B.S."/>
            <person name="Guttman D.S."/>
        </authorList>
    </citation>
    <scope>NUCLEOTIDE SEQUENCE [LARGE SCALE GENOMIC DNA]</scope>
    <source>
        <strain evidence="3 5">ICMP9151</strain>
    </source>
</reference>
<comment type="caution">
    <text evidence="3">The sequence shown here is derived from an EMBL/GenBank/DDBJ whole genome shotgun (WGS) entry which is preliminary data.</text>
</comment>
<dbReference type="GO" id="GO:0030254">
    <property type="term" value="P:protein secretion by the type III secretion system"/>
    <property type="evidence" value="ECO:0007669"/>
    <property type="project" value="InterPro"/>
</dbReference>
<dbReference type="InterPro" id="IPR001543">
    <property type="entry name" value="FliN-like_C"/>
</dbReference>
<dbReference type="EMBL" id="LJRO01000016">
    <property type="protein sequence ID" value="KPZ07848.1"/>
    <property type="molecule type" value="Genomic_DNA"/>
</dbReference>
<name>A0AA40P9E3_9PSED</name>
<dbReference type="Proteomes" id="UP001569512">
    <property type="component" value="Unassembled WGS sequence"/>
</dbReference>
<accession>A0AA40P9E3</accession>
<evidence type="ECO:0000256" key="1">
    <source>
        <dbReference type="ARBA" id="ARBA00009226"/>
    </source>
</evidence>
<dbReference type="NCBIfam" id="TIGR02551">
    <property type="entry name" value="SpaO_YscQ"/>
    <property type="match status" value="1"/>
</dbReference>
<evidence type="ECO:0000313" key="6">
    <source>
        <dbReference type="Proteomes" id="UP001569512"/>
    </source>
</evidence>
<dbReference type="AlphaFoldDB" id="A0AA40P9E3"/>
<dbReference type="SUPFAM" id="SSF101801">
    <property type="entry name" value="Surface presentation of antigens (SPOA)"/>
    <property type="match status" value="2"/>
</dbReference>